<accession>A0A1G9LSQ7</accession>
<gene>
    <name evidence="2" type="ORF">SAMN04488242_2306</name>
</gene>
<dbReference type="Proteomes" id="UP000199475">
    <property type="component" value="Unassembled WGS sequence"/>
</dbReference>
<protein>
    <recommendedName>
        <fullName evidence="1">DUF6924 domain-containing protein</fullName>
    </recommendedName>
</protein>
<keyword evidence="3" id="KW-1185">Reference proteome</keyword>
<dbReference type="Pfam" id="PF21962">
    <property type="entry name" value="DUF6924"/>
    <property type="match status" value="1"/>
</dbReference>
<evidence type="ECO:0000313" key="3">
    <source>
        <dbReference type="Proteomes" id="UP000199475"/>
    </source>
</evidence>
<dbReference type="STRING" id="686624.SAMN04488242_2306"/>
<dbReference type="RefSeq" id="WP_093252292.1">
    <property type="nucleotide sequence ID" value="NZ_FNGP01000004.1"/>
</dbReference>
<feature type="domain" description="DUF6924" evidence="1">
    <location>
        <begin position="11"/>
        <end position="140"/>
    </location>
</feature>
<dbReference type="InterPro" id="IPR053832">
    <property type="entry name" value="DUF6924"/>
</dbReference>
<organism evidence="2 3">
    <name type="scientific">Tessaracoccus oleiagri</name>
    <dbReference type="NCBI Taxonomy" id="686624"/>
    <lineage>
        <taxon>Bacteria</taxon>
        <taxon>Bacillati</taxon>
        <taxon>Actinomycetota</taxon>
        <taxon>Actinomycetes</taxon>
        <taxon>Propionibacteriales</taxon>
        <taxon>Propionibacteriaceae</taxon>
        <taxon>Tessaracoccus</taxon>
    </lineage>
</organism>
<evidence type="ECO:0000313" key="2">
    <source>
        <dbReference type="EMBL" id="SDL65006.1"/>
    </source>
</evidence>
<reference evidence="2 3" key="1">
    <citation type="submission" date="2016-10" db="EMBL/GenBank/DDBJ databases">
        <authorList>
            <person name="de Groot N.N."/>
        </authorList>
    </citation>
    <scope>NUCLEOTIDE SEQUENCE [LARGE SCALE GENOMIC DNA]</scope>
    <source>
        <strain evidence="2 3">CGMCC 1.9159</strain>
    </source>
</reference>
<dbReference type="AlphaFoldDB" id="A0A1G9LSQ7"/>
<proteinExistence type="predicted"/>
<sequence>MRLPDGPDLGLLLIRTDYSSQDAWHRALDAATAIYPGDDWRNGALLTPVEAPELSALTPNEIVRLAREGYLSAVAVADEQSMRDGTILFLDLNEFGGEVGRTFRAIPREIEPITANLSLANMDFSDFADNADADGIFRGF</sequence>
<dbReference type="EMBL" id="FNGP01000004">
    <property type="protein sequence ID" value="SDL65006.1"/>
    <property type="molecule type" value="Genomic_DNA"/>
</dbReference>
<name>A0A1G9LSQ7_9ACTN</name>
<evidence type="ECO:0000259" key="1">
    <source>
        <dbReference type="Pfam" id="PF21962"/>
    </source>
</evidence>
<dbReference type="OrthoDB" id="7854965at2"/>